<evidence type="ECO:0000256" key="1">
    <source>
        <dbReference type="SAM" id="MobiDB-lite"/>
    </source>
</evidence>
<feature type="compositionally biased region" description="Basic and acidic residues" evidence="1">
    <location>
        <begin position="18"/>
        <end position="37"/>
    </location>
</feature>
<feature type="compositionally biased region" description="Basic and acidic residues" evidence="1">
    <location>
        <begin position="63"/>
        <end position="78"/>
    </location>
</feature>
<proteinExistence type="predicted"/>
<dbReference type="VEuPathDB" id="FungiDB:AB675_9111"/>
<organism evidence="2 3">
    <name type="scientific">Cyphellophora attinorum</name>
    <dbReference type="NCBI Taxonomy" id="1664694"/>
    <lineage>
        <taxon>Eukaryota</taxon>
        <taxon>Fungi</taxon>
        <taxon>Dikarya</taxon>
        <taxon>Ascomycota</taxon>
        <taxon>Pezizomycotina</taxon>
        <taxon>Eurotiomycetes</taxon>
        <taxon>Chaetothyriomycetidae</taxon>
        <taxon>Chaetothyriales</taxon>
        <taxon>Cyphellophoraceae</taxon>
        <taxon>Cyphellophora</taxon>
    </lineage>
</organism>
<accession>A0A0N1HCN7</accession>
<dbReference type="GeneID" id="28741500"/>
<comment type="caution">
    <text evidence="2">The sequence shown here is derived from an EMBL/GenBank/DDBJ whole genome shotgun (WGS) entry which is preliminary data.</text>
</comment>
<dbReference type="EMBL" id="LFJN01000009">
    <property type="protein sequence ID" value="KPI41646.1"/>
    <property type="molecule type" value="Genomic_DNA"/>
</dbReference>
<evidence type="ECO:0000313" key="2">
    <source>
        <dbReference type="EMBL" id="KPI41646.1"/>
    </source>
</evidence>
<dbReference type="Proteomes" id="UP000038010">
    <property type="component" value="Unassembled WGS sequence"/>
</dbReference>
<name>A0A0N1HCN7_9EURO</name>
<gene>
    <name evidence="2" type="ORF">AB675_9111</name>
</gene>
<dbReference type="AlphaFoldDB" id="A0A0N1HCN7"/>
<feature type="region of interest" description="Disordered" evidence="1">
    <location>
        <begin position="1"/>
        <end position="78"/>
    </location>
</feature>
<sequence>MPVHPTEETAPSGLTDKVAAESKDSTASDHPLHDENKGPTSKAHASDHKSKGPAIPESIPDAEGTKDELKAKAKELNK</sequence>
<evidence type="ECO:0000313" key="3">
    <source>
        <dbReference type="Proteomes" id="UP000038010"/>
    </source>
</evidence>
<dbReference type="RefSeq" id="XP_018001609.1">
    <property type="nucleotide sequence ID" value="XM_018149620.1"/>
</dbReference>
<reference evidence="2 3" key="1">
    <citation type="submission" date="2015-06" db="EMBL/GenBank/DDBJ databases">
        <title>Draft genome of the ant-associated black yeast Phialophora attae CBS 131958.</title>
        <authorList>
            <person name="Moreno L.F."/>
            <person name="Stielow B.J."/>
            <person name="de Hoog S."/>
            <person name="Vicente V.A."/>
            <person name="Weiss V.A."/>
            <person name="de Vries M."/>
            <person name="Cruz L.M."/>
            <person name="Souza E.M."/>
        </authorList>
    </citation>
    <scope>NUCLEOTIDE SEQUENCE [LARGE SCALE GENOMIC DNA]</scope>
    <source>
        <strain evidence="2 3">CBS 131958</strain>
    </source>
</reference>
<dbReference type="OrthoDB" id="2532734at2759"/>
<protein>
    <submittedName>
        <fullName evidence="2">Uncharacterized protein</fullName>
    </submittedName>
</protein>
<keyword evidence="3" id="KW-1185">Reference proteome</keyword>